<evidence type="ECO:0000256" key="1">
    <source>
        <dbReference type="SAM" id="MobiDB-lite"/>
    </source>
</evidence>
<comment type="caution">
    <text evidence="3">The sequence shown here is derived from an EMBL/GenBank/DDBJ whole genome shotgun (WGS) entry which is preliminary data.</text>
</comment>
<name>A0A0L0VDW8_9BASI</name>
<reference evidence="4" key="1">
    <citation type="submission" date="2014-03" db="EMBL/GenBank/DDBJ databases">
        <title>The Genome Sequence of Puccinia striiformis f. sp. tritici PST-78.</title>
        <authorList>
            <consortium name="The Broad Institute Genome Sequencing Platform"/>
            <person name="Cuomo C."/>
            <person name="Hulbert S."/>
            <person name="Chen X."/>
            <person name="Walker B."/>
            <person name="Young S.K."/>
            <person name="Zeng Q."/>
            <person name="Gargeya S."/>
            <person name="Fitzgerald M."/>
            <person name="Haas B."/>
            <person name="Abouelleil A."/>
            <person name="Alvarado L."/>
            <person name="Arachchi H.M."/>
            <person name="Berlin A.M."/>
            <person name="Chapman S.B."/>
            <person name="Goldberg J."/>
            <person name="Griggs A."/>
            <person name="Gujja S."/>
            <person name="Hansen M."/>
            <person name="Howarth C."/>
            <person name="Imamovic A."/>
            <person name="Larimer J."/>
            <person name="McCowan C."/>
            <person name="Montmayeur A."/>
            <person name="Murphy C."/>
            <person name="Neiman D."/>
            <person name="Pearson M."/>
            <person name="Priest M."/>
            <person name="Roberts A."/>
            <person name="Saif S."/>
            <person name="Shea T."/>
            <person name="Sisk P."/>
            <person name="Sykes S."/>
            <person name="Wortman J."/>
            <person name="Nusbaum C."/>
            <person name="Birren B."/>
        </authorList>
    </citation>
    <scope>NUCLEOTIDE SEQUENCE [LARGE SCALE GENOMIC DNA]</scope>
    <source>
        <strain evidence="4">race PST-78</strain>
    </source>
</reference>
<evidence type="ECO:0000313" key="4">
    <source>
        <dbReference type="Proteomes" id="UP000054564"/>
    </source>
</evidence>
<dbReference type="InterPro" id="IPR041320">
    <property type="entry name" value="CxC1"/>
</dbReference>
<dbReference type="Pfam" id="PF18802">
    <property type="entry name" value="CxC1"/>
    <property type="match status" value="1"/>
</dbReference>
<dbReference type="Proteomes" id="UP000054564">
    <property type="component" value="Unassembled WGS sequence"/>
</dbReference>
<feature type="region of interest" description="Disordered" evidence="1">
    <location>
        <begin position="1"/>
        <end position="31"/>
    </location>
</feature>
<feature type="compositionally biased region" description="Polar residues" evidence="1">
    <location>
        <begin position="17"/>
        <end position="31"/>
    </location>
</feature>
<organism evidence="3 4">
    <name type="scientific">Puccinia striiformis f. sp. tritici PST-78</name>
    <dbReference type="NCBI Taxonomy" id="1165861"/>
    <lineage>
        <taxon>Eukaryota</taxon>
        <taxon>Fungi</taxon>
        <taxon>Dikarya</taxon>
        <taxon>Basidiomycota</taxon>
        <taxon>Pucciniomycotina</taxon>
        <taxon>Pucciniomycetes</taxon>
        <taxon>Pucciniales</taxon>
        <taxon>Pucciniaceae</taxon>
        <taxon>Puccinia</taxon>
    </lineage>
</organism>
<sequence>MPSSSQALRKHLAVPESGNNPSDQSNESDTNIWPQTHLWDQSDDNHTDQWETYEHIPAPRILSLLQRIFDASAAHQRERLTANWNQNVPQLHGIYMYLKVKTGNWTFDTCFDSFKSQFRSCTQFKYWTTDIHNLMSEDQARLCKCIPDVVRLLTLGYIRSSPICPRTTFSVRLFPFHNLLWHWSNVATFPFTKVLSQWLEEQSRSSMLNRRKLRRCFSAVVNIFCVMLLKMSETVEIALQLTKTKMFAQGALV</sequence>
<evidence type="ECO:0000259" key="2">
    <source>
        <dbReference type="Pfam" id="PF18802"/>
    </source>
</evidence>
<keyword evidence="4" id="KW-1185">Reference proteome</keyword>
<dbReference type="PANTHER" id="PTHR33096">
    <property type="entry name" value="CXC2 DOMAIN-CONTAINING PROTEIN"/>
    <property type="match status" value="1"/>
</dbReference>
<protein>
    <recommendedName>
        <fullName evidence="2">CxC1-like cysteine cluster associated with KDZ transposases domain-containing protein</fullName>
    </recommendedName>
</protein>
<dbReference type="EMBL" id="AJIL01000067">
    <property type="protein sequence ID" value="KNE97497.1"/>
    <property type="molecule type" value="Genomic_DNA"/>
</dbReference>
<accession>A0A0L0VDW8</accession>
<dbReference type="AlphaFoldDB" id="A0A0L0VDW8"/>
<gene>
    <name evidence="3" type="ORF">PSTG_09185</name>
</gene>
<dbReference type="PANTHER" id="PTHR33096:SF1">
    <property type="entry name" value="CXC1-LIKE CYSTEINE CLUSTER ASSOCIATED WITH KDZ TRANSPOSASES DOMAIN-CONTAINING PROTEIN"/>
    <property type="match status" value="1"/>
</dbReference>
<evidence type="ECO:0000313" key="3">
    <source>
        <dbReference type="EMBL" id="KNE97497.1"/>
    </source>
</evidence>
<proteinExistence type="predicted"/>
<feature type="domain" description="CxC1-like cysteine cluster associated with KDZ transposases" evidence="2">
    <location>
        <begin position="104"/>
        <end position="203"/>
    </location>
</feature>